<dbReference type="EMBL" id="JAPQFC010000001">
    <property type="protein sequence ID" value="MCY6522867.1"/>
    <property type="molecule type" value="Genomic_DNA"/>
</dbReference>
<dbReference type="SUPFAM" id="SSF52540">
    <property type="entry name" value="P-loop containing nucleoside triphosphate hydrolases"/>
    <property type="match status" value="1"/>
</dbReference>
<proteinExistence type="predicted"/>
<reference evidence="2 3" key="1">
    <citation type="submission" date="2018-12" db="EMBL/GenBank/DDBJ databases">
        <authorList>
            <consortium name="Pathogen Informatics"/>
        </authorList>
    </citation>
    <scope>NUCLEOTIDE SEQUENCE [LARGE SCALE GENOMIC DNA]</scope>
    <source>
        <strain evidence="2 3">NCTC10976</strain>
    </source>
</reference>
<dbReference type="OMA" id="FHVENDH"/>
<dbReference type="Gene3D" id="3.40.50.300">
    <property type="entry name" value="P-loop containing nucleotide triphosphate hydrolases"/>
    <property type="match status" value="1"/>
</dbReference>
<dbReference type="EMBL" id="LR134515">
    <property type="protein sequence ID" value="VEJ16159.1"/>
    <property type="molecule type" value="Genomic_DNA"/>
</dbReference>
<dbReference type="AlphaFoldDB" id="A0A2X3XF94"/>
<name>A0A2X3XF94_ACTPL</name>
<sequence length="178" mass="21112">MRKLIVIRGHSGSGKSTFAKQKIAEFEQHFPSGKVFHIEHDQFLYENGEYIWTKERFQSAKILAKQKLASAWEFAKNHPQVPILIVISNVNIALQAVEKYQNIANSLRMKIEKYRLMNFFKNQHDVDVYTVLNMYLMLEQQPLADEIIIQPIKQMPYFMRIILEKMRKRRDKKDIQAV</sequence>
<evidence type="ECO:0000313" key="1">
    <source>
        <dbReference type="EMBL" id="MCY6522867.1"/>
    </source>
</evidence>
<dbReference type="RefSeq" id="WP_005600280.1">
    <property type="nucleotide sequence ID" value="NZ_CBDBSW010000059.1"/>
</dbReference>
<gene>
    <name evidence="2" type="ORF">NCTC10976_00235</name>
    <name evidence="1" type="ORF">OYG11_01180</name>
</gene>
<organism evidence="2 3">
    <name type="scientific">Actinobacillus pleuropneumoniae</name>
    <name type="common">Haemophilus pleuropneumoniae</name>
    <dbReference type="NCBI Taxonomy" id="715"/>
    <lineage>
        <taxon>Bacteria</taxon>
        <taxon>Pseudomonadati</taxon>
        <taxon>Pseudomonadota</taxon>
        <taxon>Gammaproteobacteria</taxon>
        <taxon>Pasteurellales</taxon>
        <taxon>Pasteurellaceae</taxon>
        <taxon>Actinobacillus</taxon>
    </lineage>
</organism>
<protein>
    <submittedName>
        <fullName evidence="1">Recombinase RecA</fullName>
    </submittedName>
</protein>
<evidence type="ECO:0000313" key="2">
    <source>
        <dbReference type="EMBL" id="VEJ16159.1"/>
    </source>
</evidence>
<evidence type="ECO:0000313" key="3">
    <source>
        <dbReference type="Proteomes" id="UP000275510"/>
    </source>
</evidence>
<accession>A0A2X3XF94</accession>
<dbReference type="Proteomes" id="UP000275510">
    <property type="component" value="Chromosome"/>
</dbReference>
<dbReference type="Proteomes" id="UP001077788">
    <property type="component" value="Unassembled WGS sequence"/>
</dbReference>
<dbReference type="InterPro" id="IPR027417">
    <property type="entry name" value="P-loop_NTPase"/>
</dbReference>
<reference evidence="1" key="2">
    <citation type="journal article" date="2021" name="Vet Sci">
        <title>O-Serogroups and Pathovirotypes of Escherichia coli Isolated from Post-Weaning Piglets Showing Diarrhoea and/or Oedema in South Korea.</title>
        <authorList>
            <person name="Byun J.W."/>
            <person name="Moon B.Y."/>
            <person name="Do K.H."/>
            <person name="Lee K."/>
            <person name="Lee H.Y."/>
            <person name="Kim W.I."/>
            <person name="So B."/>
            <person name="Lee W.K."/>
        </authorList>
    </citation>
    <scope>NUCLEOTIDE SEQUENCE</scope>
    <source>
        <strain evidence="1">84/14</strain>
    </source>
</reference>
<reference evidence="1" key="3">
    <citation type="submission" date="2022-12" db="EMBL/GenBank/DDBJ databases">
        <authorList>
            <person name="Kardos G."/>
            <person name="Sarkozi R."/>
            <person name="Laczko L."/>
            <person name="Marton S."/>
            <person name="Makrai L."/>
            <person name="Banyai K."/>
            <person name="Fodor L."/>
        </authorList>
    </citation>
    <scope>NUCLEOTIDE SEQUENCE</scope>
    <source>
        <strain evidence="1">84/14</strain>
    </source>
</reference>
<dbReference type="OrthoDB" id="9805698at2"/>